<feature type="domain" description="GST N-terminal" evidence="1">
    <location>
        <begin position="1"/>
        <end position="81"/>
    </location>
</feature>
<dbReference type="EMBL" id="CP044456">
    <property type="protein sequence ID" value="QIC71747.1"/>
    <property type="molecule type" value="Genomic_DNA"/>
</dbReference>
<dbReference type="InterPro" id="IPR036249">
    <property type="entry name" value="Thioredoxin-like_sf"/>
</dbReference>
<dbReference type="InterPro" id="IPR004045">
    <property type="entry name" value="Glutathione_S-Trfase_N"/>
</dbReference>
<name>A0A6C0Y665_9GAMM</name>
<dbReference type="PROSITE" id="PS50404">
    <property type="entry name" value="GST_NTER"/>
    <property type="match status" value="1"/>
</dbReference>
<dbReference type="PANTHER" id="PTHR44051:SF9">
    <property type="entry name" value="GLUTATHIONE S-TRANSFERASE 1"/>
    <property type="match status" value="1"/>
</dbReference>
<evidence type="ECO:0008006" key="5">
    <source>
        <dbReference type="Google" id="ProtNLM"/>
    </source>
</evidence>
<dbReference type="InterPro" id="IPR010987">
    <property type="entry name" value="Glutathione-S-Trfase_C-like"/>
</dbReference>
<dbReference type="Proteomes" id="UP000503440">
    <property type="component" value="Plasmid pB18-1"/>
</dbReference>
<dbReference type="SUPFAM" id="SSF52833">
    <property type="entry name" value="Thioredoxin-like"/>
    <property type="match status" value="1"/>
</dbReference>
<dbReference type="Pfam" id="PF13409">
    <property type="entry name" value="GST_N_2"/>
    <property type="match status" value="1"/>
</dbReference>
<gene>
    <name evidence="3" type="ORF">FSC09_15245</name>
</gene>
<dbReference type="AlphaFoldDB" id="A0A6C0Y665"/>
<dbReference type="SFLD" id="SFLDS00019">
    <property type="entry name" value="Glutathione_Transferase_(cytos"/>
    <property type="match status" value="1"/>
</dbReference>
<evidence type="ECO:0000259" key="1">
    <source>
        <dbReference type="PROSITE" id="PS50404"/>
    </source>
</evidence>
<evidence type="ECO:0000313" key="4">
    <source>
        <dbReference type="Proteomes" id="UP000503440"/>
    </source>
</evidence>
<dbReference type="PROSITE" id="PS50405">
    <property type="entry name" value="GST_CTER"/>
    <property type="match status" value="1"/>
</dbReference>
<evidence type="ECO:0000259" key="2">
    <source>
        <dbReference type="PROSITE" id="PS50405"/>
    </source>
</evidence>
<dbReference type="InterPro" id="IPR040079">
    <property type="entry name" value="Glutathione_S-Trfase"/>
</dbReference>
<dbReference type="InterPro" id="IPR004046">
    <property type="entry name" value="GST_C"/>
</dbReference>
<reference evidence="3 4" key="1">
    <citation type="submission" date="2019-09" db="EMBL/GenBank/DDBJ databases">
        <title>Non-baumannii Acinetobacter spp. carrying blaNDM-1 isolated in China.</title>
        <authorList>
            <person name="Cui C."/>
            <person name="Chen C."/>
            <person name="Sun J."/>
            <person name="Liu Y."/>
        </authorList>
    </citation>
    <scope>NUCLEOTIDE SEQUENCE [LARGE SCALE GENOMIC DNA]</scope>
    <source>
        <strain evidence="3 4">B18</strain>
        <plasmid evidence="4">pb18-1</plasmid>
    </source>
</reference>
<feature type="domain" description="GST C-terminal" evidence="2">
    <location>
        <begin position="86"/>
        <end position="223"/>
    </location>
</feature>
<evidence type="ECO:0000313" key="3">
    <source>
        <dbReference type="EMBL" id="QIC71747.1"/>
    </source>
</evidence>
<sequence>MKITLYHLKNSRSQRILWLLEELGYDYQVIDSANTGTYDLPNHVLPLKFPTVHIIDEDSSIYLTESSAICEFLSNKLQSLIPVSATEIDLANYFFWKNYADASLMQSLVLKQVFKQIVVNTPLPFKPVPWLFKYSFNKMYLNKTITQQLKRVDEHLKTNTWMCADQFTIADILMWFPLEACMVTMDSSDYPHIAFYLAQFRGNHNFNKALESGNWSSQKFRDYWT</sequence>
<dbReference type="InterPro" id="IPR036282">
    <property type="entry name" value="Glutathione-S-Trfase_C_sf"/>
</dbReference>
<dbReference type="Gene3D" id="3.40.30.10">
    <property type="entry name" value="Glutaredoxin"/>
    <property type="match status" value="1"/>
</dbReference>
<dbReference type="RefSeq" id="WP_163146406.1">
    <property type="nucleotide sequence ID" value="NZ_CP044456.1"/>
</dbReference>
<dbReference type="Pfam" id="PF00043">
    <property type="entry name" value="GST_C"/>
    <property type="match status" value="1"/>
</dbReference>
<keyword evidence="3" id="KW-0614">Plasmid</keyword>
<geneLocation type="plasmid" evidence="4">
    <name>pb18-1</name>
</geneLocation>
<dbReference type="SUPFAM" id="SSF47616">
    <property type="entry name" value="GST C-terminal domain-like"/>
    <property type="match status" value="1"/>
</dbReference>
<proteinExistence type="predicted"/>
<dbReference type="Gene3D" id="1.20.1050.10">
    <property type="match status" value="1"/>
</dbReference>
<protein>
    <recommendedName>
        <fullName evidence="5">Glutathione S-transferase</fullName>
    </recommendedName>
</protein>
<organism evidence="3 4">
    <name type="scientific">Acinetobacter indicus</name>
    <dbReference type="NCBI Taxonomy" id="756892"/>
    <lineage>
        <taxon>Bacteria</taxon>
        <taxon>Pseudomonadati</taxon>
        <taxon>Pseudomonadota</taxon>
        <taxon>Gammaproteobacteria</taxon>
        <taxon>Moraxellales</taxon>
        <taxon>Moraxellaceae</taxon>
        <taxon>Acinetobacter</taxon>
    </lineage>
</organism>
<accession>A0A6C0Y665</accession>
<dbReference type="PANTHER" id="PTHR44051">
    <property type="entry name" value="GLUTATHIONE S-TRANSFERASE-RELATED"/>
    <property type="match status" value="1"/>
</dbReference>